<keyword evidence="4" id="KW-0719">Serine esterase</keyword>
<evidence type="ECO:0000256" key="12">
    <source>
        <dbReference type="SAM" id="SignalP"/>
    </source>
</evidence>
<comment type="subcellular location">
    <subcellularLocation>
        <location evidence="1">Secreted</location>
    </subcellularLocation>
</comment>
<keyword evidence="14" id="KW-1185">Reference proteome</keyword>
<dbReference type="Pfam" id="PF01083">
    <property type="entry name" value="Cutinase"/>
    <property type="match status" value="1"/>
</dbReference>
<keyword evidence="5" id="KW-0964">Secreted</keyword>
<comment type="similarity">
    <text evidence="2">Belongs to the cutinase family.</text>
</comment>
<feature type="active site" description="Proton donor/acceptor" evidence="10">
    <location>
        <position position="278"/>
    </location>
</feature>
<keyword evidence="6 12" id="KW-0732">Signal</keyword>
<evidence type="ECO:0000256" key="9">
    <source>
        <dbReference type="ARBA" id="ARBA00034045"/>
    </source>
</evidence>
<proteinExistence type="inferred from homology"/>
<dbReference type="Proteomes" id="UP000503462">
    <property type="component" value="Chromosome 3"/>
</dbReference>
<feature type="active site" evidence="10">
    <location>
        <position position="265"/>
    </location>
</feature>
<feature type="disulfide bond" evidence="11">
    <location>
        <begin position="133"/>
        <end position="203"/>
    </location>
</feature>
<reference evidence="13 14" key="1">
    <citation type="journal article" date="2016" name="Sci. Rep.">
        <title>Peltaster fructicola genome reveals evolution from an invasive phytopathogen to an ectophytic parasite.</title>
        <authorList>
            <person name="Xu C."/>
            <person name="Chen H."/>
            <person name="Gleason M.L."/>
            <person name="Xu J.R."/>
            <person name="Liu H."/>
            <person name="Zhang R."/>
            <person name="Sun G."/>
        </authorList>
    </citation>
    <scope>NUCLEOTIDE SEQUENCE [LARGE SCALE GENOMIC DNA]</scope>
    <source>
        <strain evidence="13 14">LNHT1506</strain>
    </source>
</reference>
<keyword evidence="8 11" id="KW-1015">Disulfide bond</keyword>
<dbReference type="GO" id="GO:0016052">
    <property type="term" value="P:carbohydrate catabolic process"/>
    <property type="evidence" value="ECO:0007669"/>
    <property type="project" value="TreeGrafter"/>
</dbReference>
<evidence type="ECO:0000256" key="2">
    <source>
        <dbReference type="ARBA" id="ARBA00007534"/>
    </source>
</evidence>
<evidence type="ECO:0000256" key="4">
    <source>
        <dbReference type="ARBA" id="ARBA00022487"/>
    </source>
</evidence>
<keyword evidence="7" id="KW-0378">Hydrolase</keyword>
<evidence type="ECO:0000313" key="13">
    <source>
        <dbReference type="EMBL" id="QIW99547.1"/>
    </source>
</evidence>
<dbReference type="SUPFAM" id="SSF53474">
    <property type="entry name" value="alpha/beta-Hydrolases"/>
    <property type="match status" value="1"/>
</dbReference>
<evidence type="ECO:0000256" key="8">
    <source>
        <dbReference type="ARBA" id="ARBA00023157"/>
    </source>
</evidence>
<evidence type="ECO:0000256" key="1">
    <source>
        <dbReference type="ARBA" id="ARBA00004613"/>
    </source>
</evidence>
<dbReference type="AlphaFoldDB" id="A0A6H0XY78"/>
<evidence type="ECO:0000313" key="14">
    <source>
        <dbReference type="Proteomes" id="UP000503462"/>
    </source>
</evidence>
<evidence type="ECO:0000256" key="7">
    <source>
        <dbReference type="ARBA" id="ARBA00022801"/>
    </source>
</evidence>
<dbReference type="SMART" id="SM01110">
    <property type="entry name" value="Cutinase"/>
    <property type="match status" value="1"/>
</dbReference>
<dbReference type="PANTHER" id="PTHR48250">
    <property type="entry name" value="CUTINASE 2-RELATED"/>
    <property type="match status" value="1"/>
</dbReference>
<evidence type="ECO:0000256" key="6">
    <source>
        <dbReference type="ARBA" id="ARBA00022729"/>
    </source>
</evidence>
<dbReference type="EMBL" id="CP051141">
    <property type="protein sequence ID" value="QIW99547.1"/>
    <property type="molecule type" value="Genomic_DNA"/>
</dbReference>
<evidence type="ECO:0000256" key="3">
    <source>
        <dbReference type="ARBA" id="ARBA00013095"/>
    </source>
</evidence>
<dbReference type="OrthoDB" id="2975078at2759"/>
<accession>A0A6H0XY78</accession>
<dbReference type="PRINTS" id="PR00129">
    <property type="entry name" value="CUTINASE"/>
</dbReference>
<dbReference type="Gene3D" id="3.40.50.1820">
    <property type="entry name" value="alpha/beta hydrolase"/>
    <property type="match status" value="1"/>
</dbReference>
<feature type="chain" id="PRO_5026040679" description="cutinase" evidence="12">
    <location>
        <begin position="18"/>
        <end position="299"/>
    </location>
</feature>
<dbReference type="InterPro" id="IPR000675">
    <property type="entry name" value="Cutinase/axe"/>
</dbReference>
<feature type="signal peptide" evidence="12">
    <location>
        <begin position="1"/>
        <end position="17"/>
    </location>
</feature>
<name>A0A6H0XY78_9PEZI</name>
<dbReference type="GO" id="GO:0050525">
    <property type="term" value="F:cutinase activity"/>
    <property type="evidence" value="ECO:0007669"/>
    <property type="project" value="UniProtKB-EC"/>
</dbReference>
<dbReference type="PANTHER" id="PTHR48250:SF3">
    <property type="entry name" value="CUTINASE 1-RELATED"/>
    <property type="match status" value="1"/>
</dbReference>
<evidence type="ECO:0000256" key="10">
    <source>
        <dbReference type="PIRSR" id="PIRSR611150-1"/>
    </source>
</evidence>
<dbReference type="InterPro" id="IPR029058">
    <property type="entry name" value="AB_hydrolase_fold"/>
</dbReference>
<feature type="active site" description="Nucleophile" evidence="10">
    <location>
        <position position="214"/>
    </location>
</feature>
<comment type="catalytic activity">
    <reaction evidence="9">
        <text>cutin + H2O = cutin monomers.</text>
        <dbReference type="EC" id="3.1.1.74"/>
    </reaction>
</comment>
<gene>
    <name evidence="13" type="ORF">AMS68_005065</name>
</gene>
<evidence type="ECO:0000256" key="11">
    <source>
        <dbReference type="PIRSR" id="PIRSR611150-2"/>
    </source>
</evidence>
<organism evidence="13 14">
    <name type="scientific">Peltaster fructicola</name>
    <dbReference type="NCBI Taxonomy" id="286661"/>
    <lineage>
        <taxon>Eukaryota</taxon>
        <taxon>Fungi</taxon>
        <taxon>Dikarya</taxon>
        <taxon>Ascomycota</taxon>
        <taxon>Pezizomycotina</taxon>
        <taxon>Dothideomycetes</taxon>
        <taxon>Dothideomycetes incertae sedis</taxon>
        <taxon>Peltaster</taxon>
    </lineage>
</organism>
<sequence length="299" mass="31068">MLSSILTVAIGATAVLANPFPEVPELFPRQGMNQCRNQSCLIAAVSGSTGATVYPYSQYPQGDSMDGDCCIVRYFPAVKAQIYAARPNLQTYCTIFGGDAPKDSNPPGVTSVSVQPTAAAKMVKRDTVATTPCKPNILLYVKGTFEPSDLGVTLGGNFQSGLDSSKWQVLGTEYDNSYSNDLCLGLPGGVTIRGQINQIATTCPNSAIALVGYSQGAMVVRNAIARAPASQVAMISNVITFGDPFCGAKIGQYSGPINVFCDPNDGVCGGNFDISAAHLSYSGSTTAAVAILASSQKSS</sequence>
<dbReference type="InterPro" id="IPR011150">
    <property type="entry name" value="Cutinase_monf"/>
</dbReference>
<dbReference type="GO" id="GO:0005576">
    <property type="term" value="C:extracellular region"/>
    <property type="evidence" value="ECO:0007669"/>
    <property type="project" value="UniProtKB-SubCell"/>
</dbReference>
<feature type="disulfide bond" evidence="11">
    <location>
        <begin position="261"/>
        <end position="268"/>
    </location>
</feature>
<dbReference type="EC" id="3.1.1.74" evidence="3"/>
<protein>
    <recommendedName>
        <fullName evidence="3">cutinase</fullName>
        <ecNumber evidence="3">3.1.1.74</ecNumber>
    </recommendedName>
</protein>
<evidence type="ECO:0000256" key="5">
    <source>
        <dbReference type="ARBA" id="ARBA00022525"/>
    </source>
</evidence>